<dbReference type="Gene3D" id="1.20.140.10">
    <property type="entry name" value="Butyryl-CoA Dehydrogenase, subunit A, domain 3"/>
    <property type="match status" value="1"/>
</dbReference>
<feature type="domain" description="Acyl-CoA oxidase/dehydrogenase middle" evidence="7">
    <location>
        <begin position="183"/>
        <end position="281"/>
    </location>
</feature>
<comment type="caution">
    <text evidence="9">The sequence shown here is derived from an EMBL/GenBank/DDBJ whole genome shotgun (WGS) entry which is preliminary data.</text>
</comment>
<gene>
    <name evidence="9" type="ORF">CH357_04995</name>
</gene>
<dbReference type="InterPro" id="IPR046373">
    <property type="entry name" value="Acyl-CoA_Oxase/DH_mid-dom_sf"/>
</dbReference>
<feature type="domain" description="Acyl-CoA dehydrogenase/oxidase C-terminal" evidence="6">
    <location>
        <begin position="404"/>
        <end position="461"/>
    </location>
</feature>
<dbReference type="InterPro" id="IPR013786">
    <property type="entry name" value="AcylCoA_DH/ox_N"/>
</dbReference>
<dbReference type="InterPro" id="IPR037069">
    <property type="entry name" value="AcylCoA_DH/ox_N_sf"/>
</dbReference>
<dbReference type="Pfam" id="PF02770">
    <property type="entry name" value="Acyl-CoA_dh_M"/>
    <property type="match status" value="1"/>
</dbReference>
<dbReference type="Pfam" id="PF00441">
    <property type="entry name" value="Acyl-CoA_dh_1"/>
    <property type="match status" value="2"/>
</dbReference>
<evidence type="ECO:0000256" key="5">
    <source>
        <dbReference type="RuleBase" id="RU362125"/>
    </source>
</evidence>
<keyword evidence="5" id="KW-0560">Oxidoreductase</keyword>
<evidence type="ECO:0000313" key="9">
    <source>
        <dbReference type="EMBL" id="PJZ26846.1"/>
    </source>
</evidence>
<comment type="cofactor">
    <cofactor evidence="1 5">
        <name>FAD</name>
        <dbReference type="ChEBI" id="CHEBI:57692"/>
    </cofactor>
</comment>
<dbReference type="AlphaFoldDB" id="A0A2M9XGN7"/>
<evidence type="ECO:0000259" key="7">
    <source>
        <dbReference type="Pfam" id="PF02770"/>
    </source>
</evidence>
<keyword evidence="3 5" id="KW-0285">Flavoprotein</keyword>
<dbReference type="GO" id="GO:0050660">
    <property type="term" value="F:flavin adenine dinucleotide binding"/>
    <property type="evidence" value="ECO:0007669"/>
    <property type="project" value="InterPro"/>
</dbReference>
<reference evidence="9 10" key="1">
    <citation type="submission" date="2017-07" db="EMBL/GenBank/DDBJ databases">
        <title>Leptospira spp. isolated from tropical soils.</title>
        <authorList>
            <person name="Thibeaux R."/>
            <person name="Iraola G."/>
            <person name="Ferres I."/>
            <person name="Bierque E."/>
            <person name="Girault D."/>
            <person name="Soupe-Gilbert M.-E."/>
            <person name="Picardeau M."/>
            <person name="Goarant C."/>
        </authorList>
    </citation>
    <scope>NUCLEOTIDE SEQUENCE [LARGE SCALE GENOMIC DNA]</scope>
    <source>
        <strain evidence="9 10">MCA1-C-A1</strain>
    </source>
</reference>
<organism evidence="9 10">
    <name type="scientific">Leptospira hartskeerlii</name>
    <dbReference type="NCBI Taxonomy" id="2023177"/>
    <lineage>
        <taxon>Bacteria</taxon>
        <taxon>Pseudomonadati</taxon>
        <taxon>Spirochaetota</taxon>
        <taxon>Spirochaetia</taxon>
        <taxon>Leptospirales</taxon>
        <taxon>Leptospiraceae</taxon>
        <taxon>Leptospira</taxon>
    </lineage>
</organism>
<name>A0A2M9XGN7_9LEPT</name>
<dbReference type="GO" id="GO:0003995">
    <property type="term" value="F:acyl-CoA dehydrogenase activity"/>
    <property type="evidence" value="ECO:0007669"/>
    <property type="project" value="InterPro"/>
</dbReference>
<dbReference type="Gene3D" id="1.10.540.10">
    <property type="entry name" value="Acyl-CoA dehydrogenase/oxidase, N-terminal domain"/>
    <property type="match status" value="1"/>
</dbReference>
<protein>
    <submittedName>
        <fullName evidence="9">Acyl-CoA dehydrogenase</fullName>
    </submittedName>
</protein>
<dbReference type="PROSITE" id="PS00073">
    <property type="entry name" value="ACYL_COA_DH_2"/>
    <property type="match status" value="1"/>
</dbReference>
<accession>A0A2M9XGN7</accession>
<feature type="domain" description="Acyl-CoA dehydrogenase/oxidase C-terminal" evidence="6">
    <location>
        <begin position="297"/>
        <end position="370"/>
    </location>
</feature>
<dbReference type="PANTHER" id="PTHR42803">
    <property type="entry name" value="ACYL-COA DEHYDROGENASE"/>
    <property type="match status" value="1"/>
</dbReference>
<dbReference type="EMBL" id="NPDN01000002">
    <property type="protein sequence ID" value="PJZ26846.1"/>
    <property type="molecule type" value="Genomic_DNA"/>
</dbReference>
<dbReference type="OrthoDB" id="9807883at2"/>
<evidence type="ECO:0000259" key="6">
    <source>
        <dbReference type="Pfam" id="PF00441"/>
    </source>
</evidence>
<evidence type="ECO:0000256" key="1">
    <source>
        <dbReference type="ARBA" id="ARBA00001974"/>
    </source>
</evidence>
<dbReference type="Gene3D" id="2.40.110.10">
    <property type="entry name" value="Butyryl-CoA Dehydrogenase, subunit A, domain 2"/>
    <property type="match status" value="1"/>
</dbReference>
<dbReference type="InterPro" id="IPR052166">
    <property type="entry name" value="Diverse_Acyl-CoA_DH"/>
</dbReference>
<dbReference type="InterPro" id="IPR036250">
    <property type="entry name" value="AcylCo_DH-like_C"/>
</dbReference>
<feature type="domain" description="Acyl-CoA dehydrogenase/oxidase N-terminal" evidence="8">
    <location>
        <begin position="62"/>
        <end position="179"/>
    </location>
</feature>
<keyword evidence="4 5" id="KW-0274">FAD</keyword>
<dbReference type="Pfam" id="PF02771">
    <property type="entry name" value="Acyl-CoA_dh_N"/>
    <property type="match status" value="1"/>
</dbReference>
<dbReference type="SUPFAM" id="SSF56645">
    <property type="entry name" value="Acyl-CoA dehydrogenase NM domain-like"/>
    <property type="match status" value="1"/>
</dbReference>
<dbReference type="InterPro" id="IPR009100">
    <property type="entry name" value="AcylCoA_DH/oxidase_NM_dom_sf"/>
</dbReference>
<evidence type="ECO:0000313" key="10">
    <source>
        <dbReference type="Proteomes" id="UP000232196"/>
    </source>
</evidence>
<dbReference type="InterPro" id="IPR006089">
    <property type="entry name" value="Acyl-CoA_DH_CS"/>
</dbReference>
<evidence type="ECO:0000256" key="3">
    <source>
        <dbReference type="ARBA" id="ARBA00022630"/>
    </source>
</evidence>
<evidence type="ECO:0000256" key="2">
    <source>
        <dbReference type="ARBA" id="ARBA00009347"/>
    </source>
</evidence>
<comment type="similarity">
    <text evidence="2 5">Belongs to the acyl-CoA dehydrogenase family.</text>
</comment>
<dbReference type="InterPro" id="IPR006091">
    <property type="entry name" value="Acyl-CoA_Oxase/DH_mid-dom"/>
</dbReference>
<dbReference type="InterPro" id="IPR009075">
    <property type="entry name" value="AcylCo_DH/oxidase_C"/>
</dbReference>
<sequence length="586" mass="64960">MLQNNYFNDVSDLRLHFDHIINWKEIVDSYEGGFADAAKYKAGDERFATAPSSHEEALEYYKTLLDSVGEFAGKEIAPYVAELDKVGVKFENGKVVFPEKLLEIVRKARDAGLQPTGFSRKYGGLGIPWTVRAFFSEILYRVDASVCISIGCVNLAEIVEKNGSEELKDEWLPRLAAGEFACAMGLTEPDHGSDLPGLRTKATHKEGNTYLLNGTKRFITQGCGTGEIPAILLLLARTGNPGSGARGLSFFLVQSKDVQVAGIEKKMGLHCSPTCEIVLENTPGILIGEEGHGLIKHTMGMLNGARMGISQQGVGIAQAALSETKKYTSERIQFGKPIGTIPAVRKILRRMERETMAMRCLMLEGARAMDLYYFRGDHLKEKGATERDLKSDVVLKYWEKLAGILTPISKFYCSESCVKIAGDAVQLHGGAGFTEDYDVSRIYRDSRITTIYDGTSQIQVNASIGGIVTGMSGHGFLREYIDNEWSHFPTEETKVLSDVWDGFQEAVTMYKDLATSEEREETADEIVWASARLLSGLLFYRSTLRIPEELRADRLSHVEEYNLDSLGYMEGLKAKLKVKVSARQTV</sequence>
<evidence type="ECO:0000259" key="8">
    <source>
        <dbReference type="Pfam" id="PF02771"/>
    </source>
</evidence>
<proteinExistence type="inferred from homology"/>
<keyword evidence="10" id="KW-1185">Reference proteome</keyword>
<dbReference type="RefSeq" id="WP_100705640.1">
    <property type="nucleotide sequence ID" value="NZ_NPDL01000002.1"/>
</dbReference>
<dbReference type="SUPFAM" id="SSF47203">
    <property type="entry name" value="Acyl-CoA dehydrogenase C-terminal domain-like"/>
    <property type="match status" value="1"/>
</dbReference>
<dbReference type="PANTHER" id="PTHR42803:SF1">
    <property type="entry name" value="BROAD-SPECIFICITY LINEAR ACYL-COA DEHYDROGENASE FADE5"/>
    <property type="match status" value="1"/>
</dbReference>
<dbReference type="Proteomes" id="UP000232196">
    <property type="component" value="Unassembled WGS sequence"/>
</dbReference>
<evidence type="ECO:0000256" key="4">
    <source>
        <dbReference type="ARBA" id="ARBA00022827"/>
    </source>
</evidence>